<dbReference type="EnsemblMetazoa" id="XM_029485975.1">
    <property type="protein sequence ID" value="XP_029341835.1"/>
    <property type="gene ID" value="LOC100569654"/>
</dbReference>
<organism evidence="2 3">
    <name type="scientific">Acyrthosiphon pisum</name>
    <name type="common">Pea aphid</name>
    <dbReference type="NCBI Taxonomy" id="7029"/>
    <lineage>
        <taxon>Eukaryota</taxon>
        <taxon>Metazoa</taxon>
        <taxon>Ecdysozoa</taxon>
        <taxon>Arthropoda</taxon>
        <taxon>Hexapoda</taxon>
        <taxon>Insecta</taxon>
        <taxon>Pterygota</taxon>
        <taxon>Neoptera</taxon>
        <taxon>Paraneoptera</taxon>
        <taxon>Hemiptera</taxon>
        <taxon>Sternorrhyncha</taxon>
        <taxon>Aphidomorpha</taxon>
        <taxon>Aphidoidea</taxon>
        <taxon>Aphididae</taxon>
        <taxon>Macrosiphini</taxon>
        <taxon>Acyrthosiphon</taxon>
    </lineage>
</organism>
<keyword evidence="3" id="KW-1185">Reference proteome</keyword>
<dbReference type="PANTHER" id="PTHR21477:SF13">
    <property type="entry name" value="KIAA0930"/>
    <property type="match status" value="1"/>
</dbReference>
<feature type="region of interest" description="Disordered" evidence="1">
    <location>
        <begin position="1"/>
        <end position="24"/>
    </location>
</feature>
<feature type="region of interest" description="Disordered" evidence="1">
    <location>
        <begin position="805"/>
        <end position="872"/>
    </location>
</feature>
<dbReference type="RefSeq" id="XP_016657785.1">
    <property type="nucleotide sequence ID" value="XM_016802296.1"/>
</dbReference>
<dbReference type="OrthoDB" id="1906921at2759"/>
<dbReference type="EnsemblMetazoa" id="XM_008182187.3">
    <property type="protein sequence ID" value="XP_008180409.1"/>
    <property type="gene ID" value="LOC100569654"/>
</dbReference>
<feature type="region of interest" description="Disordered" evidence="1">
    <location>
        <begin position="623"/>
        <end position="684"/>
    </location>
</feature>
<dbReference type="AlphaFoldDB" id="A0A8R2NK92"/>
<dbReference type="EnsemblMetazoa" id="XM_029485978.1">
    <property type="protein sequence ID" value="XP_029341838.1"/>
    <property type="gene ID" value="LOC100569654"/>
</dbReference>
<protein>
    <submittedName>
        <fullName evidence="2">Uncharacterized protein</fullName>
    </submittedName>
</protein>
<feature type="compositionally biased region" description="Acidic residues" evidence="1">
    <location>
        <begin position="913"/>
        <end position="922"/>
    </location>
</feature>
<feature type="region of interest" description="Disordered" evidence="1">
    <location>
        <begin position="732"/>
        <end position="772"/>
    </location>
</feature>
<feature type="compositionally biased region" description="Basic residues" evidence="1">
    <location>
        <begin position="142"/>
        <end position="154"/>
    </location>
</feature>
<reference evidence="2" key="2">
    <citation type="submission" date="2022-06" db="UniProtKB">
        <authorList>
            <consortium name="EnsemblMetazoa"/>
        </authorList>
    </citation>
    <scope>IDENTIFICATION</scope>
</reference>
<dbReference type="Proteomes" id="UP000007819">
    <property type="component" value="Chromosome X"/>
</dbReference>
<feature type="compositionally biased region" description="Basic residues" evidence="1">
    <location>
        <begin position="392"/>
        <end position="407"/>
    </location>
</feature>
<evidence type="ECO:0000256" key="1">
    <source>
        <dbReference type="SAM" id="MobiDB-lite"/>
    </source>
</evidence>
<dbReference type="RefSeq" id="XP_008180409.1">
    <property type="nucleotide sequence ID" value="XM_008182187.2"/>
</dbReference>
<feature type="region of interest" description="Disordered" evidence="1">
    <location>
        <begin position="142"/>
        <end position="179"/>
    </location>
</feature>
<evidence type="ECO:0000313" key="2">
    <source>
        <dbReference type="EnsemblMetazoa" id="XP_029341837.1"/>
    </source>
</evidence>
<feature type="region of interest" description="Disordered" evidence="1">
    <location>
        <begin position="887"/>
        <end position="922"/>
    </location>
</feature>
<dbReference type="GeneID" id="100569654"/>
<feature type="compositionally biased region" description="Low complexity" evidence="1">
    <location>
        <begin position="762"/>
        <end position="771"/>
    </location>
</feature>
<feature type="region of interest" description="Disordered" evidence="1">
    <location>
        <begin position="50"/>
        <end position="91"/>
    </location>
</feature>
<dbReference type="PANTHER" id="PTHR21477">
    <property type="entry name" value="ZGC:172139"/>
    <property type="match status" value="1"/>
</dbReference>
<dbReference type="InterPro" id="IPR019141">
    <property type="entry name" value="DUF2045"/>
</dbReference>
<evidence type="ECO:0000313" key="3">
    <source>
        <dbReference type="Proteomes" id="UP000007819"/>
    </source>
</evidence>
<reference evidence="3" key="1">
    <citation type="submission" date="2010-06" db="EMBL/GenBank/DDBJ databases">
        <authorList>
            <person name="Jiang H."/>
            <person name="Abraham K."/>
            <person name="Ali S."/>
            <person name="Alsbrooks S.L."/>
            <person name="Anim B.N."/>
            <person name="Anosike U.S."/>
            <person name="Attaway T."/>
            <person name="Bandaranaike D.P."/>
            <person name="Battles P.K."/>
            <person name="Bell S.N."/>
            <person name="Bell A.V."/>
            <person name="Beltran B."/>
            <person name="Bickham C."/>
            <person name="Bustamante Y."/>
            <person name="Caleb T."/>
            <person name="Canada A."/>
            <person name="Cardenas V."/>
            <person name="Carter K."/>
            <person name="Chacko J."/>
            <person name="Chandrabose M.N."/>
            <person name="Chavez D."/>
            <person name="Chavez A."/>
            <person name="Chen L."/>
            <person name="Chu H.-S."/>
            <person name="Claassen K.J."/>
            <person name="Cockrell R."/>
            <person name="Collins M."/>
            <person name="Cooper J.A."/>
            <person name="Cree A."/>
            <person name="Curry S.M."/>
            <person name="Da Y."/>
            <person name="Dao M.D."/>
            <person name="Das B."/>
            <person name="Davila M.-L."/>
            <person name="Davy-Carroll L."/>
            <person name="Denson S."/>
            <person name="Dinh H."/>
            <person name="Ebong V.E."/>
            <person name="Edwards J.R."/>
            <person name="Egan A."/>
            <person name="El-Daye J."/>
            <person name="Escobedo L."/>
            <person name="Fernandez S."/>
            <person name="Fernando P.R."/>
            <person name="Flagg N."/>
            <person name="Forbes L.D."/>
            <person name="Fowler R.G."/>
            <person name="Fu Q."/>
            <person name="Gabisi R.A."/>
            <person name="Ganer J."/>
            <person name="Garbino Pronczuk A."/>
            <person name="Garcia R.M."/>
            <person name="Garner T."/>
            <person name="Garrett T.E."/>
            <person name="Gonzalez D.A."/>
            <person name="Hamid H."/>
            <person name="Hawkins E.S."/>
            <person name="Hirani K."/>
            <person name="Hogues M.E."/>
            <person name="Hollins B."/>
            <person name="Hsiao C.-H."/>
            <person name="Jabil R."/>
            <person name="James M.L."/>
            <person name="Jhangiani S.N."/>
            <person name="Johnson B."/>
            <person name="Johnson Q."/>
            <person name="Joshi V."/>
            <person name="Kalu J.B."/>
            <person name="Kam C."/>
            <person name="Kashfia A."/>
            <person name="Keebler J."/>
            <person name="Kisamo H."/>
            <person name="Kovar C.L."/>
            <person name="Lago L.A."/>
            <person name="Lai C.-Y."/>
            <person name="Laidlaw J."/>
            <person name="Lara F."/>
            <person name="Le T.-K."/>
            <person name="Lee S.L."/>
            <person name="Legall F.H."/>
            <person name="Lemon S.J."/>
            <person name="Lewis L.R."/>
            <person name="Li B."/>
            <person name="Liu Y."/>
            <person name="Liu Y.-S."/>
            <person name="Lopez J."/>
            <person name="Lozado R.J."/>
            <person name="Lu J."/>
            <person name="Madu R.C."/>
            <person name="Maheshwari M."/>
            <person name="Maheshwari R."/>
            <person name="Malloy K."/>
            <person name="Martinez E."/>
            <person name="Mathew T."/>
            <person name="Mercado I.C."/>
            <person name="Mercado C."/>
            <person name="Meyer B."/>
            <person name="Montgomery K."/>
            <person name="Morgan M.B."/>
            <person name="Munidasa M."/>
            <person name="Nazareth L.V."/>
            <person name="Nelson J."/>
            <person name="Ng B.M."/>
            <person name="Nguyen N.B."/>
            <person name="Nguyen P.Q."/>
            <person name="Nguyen T."/>
            <person name="Obregon M."/>
            <person name="Okwuonu G.O."/>
            <person name="Onwere C.G."/>
            <person name="Orozco G."/>
            <person name="Parra A."/>
            <person name="Patel S."/>
            <person name="Patil S."/>
            <person name="Perez A."/>
            <person name="Perez Y."/>
            <person name="Pham C."/>
            <person name="Primus E.L."/>
            <person name="Pu L.-L."/>
            <person name="Puazo M."/>
            <person name="Qin X."/>
            <person name="Quiroz J.B."/>
            <person name="Reese J."/>
            <person name="Richards S."/>
            <person name="Rives C.M."/>
            <person name="Robberts R."/>
            <person name="Ruiz S.J."/>
            <person name="Ruiz M.J."/>
            <person name="Santibanez J."/>
            <person name="Schneider B.W."/>
            <person name="Sisson I."/>
            <person name="Smith M."/>
            <person name="Sodergren E."/>
            <person name="Song X.-Z."/>
            <person name="Song B.B."/>
            <person name="Summersgill H."/>
            <person name="Thelus R."/>
            <person name="Thornton R.D."/>
            <person name="Trejos Z.Y."/>
            <person name="Usmani K."/>
            <person name="Vattathil S."/>
            <person name="Villasana D."/>
            <person name="Walker D.L."/>
            <person name="Wang S."/>
            <person name="Wang K."/>
            <person name="White C.S."/>
            <person name="Williams A.C."/>
            <person name="Williamson J."/>
            <person name="Wilson K."/>
            <person name="Woghiren I.O."/>
            <person name="Woodworth J.R."/>
            <person name="Worley K.C."/>
            <person name="Wright R.A."/>
            <person name="Wu W."/>
            <person name="Young L."/>
            <person name="Zhang L."/>
            <person name="Zhang J."/>
            <person name="Zhu Y."/>
            <person name="Muzny D.M."/>
            <person name="Weinstock G."/>
            <person name="Gibbs R.A."/>
        </authorList>
    </citation>
    <scope>NUCLEOTIDE SEQUENCE [LARGE SCALE GENOMIC DNA]</scope>
    <source>
        <strain evidence="3">LSR1</strain>
    </source>
</reference>
<feature type="compositionally biased region" description="Low complexity" evidence="1">
    <location>
        <begin position="626"/>
        <end position="645"/>
    </location>
</feature>
<dbReference type="EnsemblMetazoa" id="XM_016802296.2">
    <property type="protein sequence ID" value="XP_016657785.1"/>
    <property type="gene ID" value="LOC100569654"/>
</dbReference>
<dbReference type="KEGG" id="api:100569654"/>
<feature type="compositionally biased region" description="Low complexity" evidence="1">
    <location>
        <begin position="167"/>
        <end position="177"/>
    </location>
</feature>
<feature type="compositionally biased region" description="Basic residues" evidence="1">
    <location>
        <begin position="806"/>
        <end position="823"/>
    </location>
</feature>
<feature type="region of interest" description="Disordered" evidence="1">
    <location>
        <begin position="471"/>
        <end position="493"/>
    </location>
</feature>
<sequence>MQASTSPAFARRRPSALHVDGVGGQRATATTAFSSVDRLLADIAFQRQRERQRVAAGGRQSRRRRENGQRPAPTSATEGAETKTGVTSTGSELDDEAASAYWWTDVFLRYFVFDEDCTRTATTADSDDLLFFVRRRRNKRKCTKRRLSSQRRRRVTYDTRAYRKQQHNQQQQQQQQQKPTMLPIGDPAVLWRHTVCLNAIVHRLRYTLTVAVCARVPRKAAASACFSGYDGSREFVSADRQEDCEYDLQLLSRHVHTVYASTSGRRMDAAKGPRERPVYPALCWAVDDFAEAFRTVVVRPGQTVCAELVAAWPGPETIVEEYLNNDIEDGNDSDEYDLDGSNCSLFDRNKSVPVKVQQNLNRAVLFTGAVPYAAVRAAYECKMSLYRDAERQRRKRRRQQQRKRGGKKSSLGAALSASLTALFVSGKDSAPSSDYRDNNYYYGSASSTNATVADADRVEYVTVRGCRPSCDNDDSGGGELSSDDENHDSDDFDFDDVSVCGDDPYDYTKGLAQMAVTLAPIQRMETVASGVDSNSEYHVHHHHHHHHHLHHQQCCGGGEDDYGDTRYDQDPDFTANSCYDHANDSYTPVISYQQQQLESYTGTATASEPGDFYDYGWDYETAASSEQQTPQTPSYYYQQQQQQQLERQRRRDGRPRRLSDPCSTSVFDQLDDDDRGTDEHHQNYQQQYEINNYNSMYGKKNYRKQQNDYKNRLQQQPNRYGSVRGLSSVALTPGRSGKMQHPHRAWSESDGLDQCGGGSLVKQNQNQQKPQLLPPPPIPYYCAAEAAVSGFVQYVHKSPSGWWTRTKNKRRRRRYRNIKRKPNGKVITTMDRRRSSSAGGNGCTITDDENSDGSGSGSNSDHGESNSDEQDSDGEFIGVLAAAAAFGQDPDREWSQRGNAGDPVADWDRYDCESDSSAEHEDDDMVEWTTEIMATDIRRKPHQNCSIVSTPARIVHDNYLHFCDSQSLTPVFVNRQLHHQSKQQPVGYQQQLHRQLPLPQFRPQPLEPPPPPPALSVAFTAVACPWWTVLEDVLHVNSKTSGEPSSSNKTGTTLPLLTFD</sequence>
<dbReference type="EnsemblMetazoa" id="XM_029485976.1">
    <property type="protein sequence ID" value="XP_029341836.1"/>
    <property type="gene ID" value="LOC100569654"/>
</dbReference>
<proteinExistence type="predicted"/>
<dbReference type="Pfam" id="PF09741">
    <property type="entry name" value="DUF2045"/>
    <property type="match status" value="1"/>
</dbReference>
<accession>A0A8R2NK92</accession>
<feature type="region of interest" description="Disordered" evidence="1">
    <location>
        <begin position="390"/>
        <end position="412"/>
    </location>
</feature>
<name>A0A8R2NK92_ACYPI</name>
<feature type="region of interest" description="Disordered" evidence="1">
    <location>
        <begin position="1038"/>
        <end position="1060"/>
    </location>
</feature>
<dbReference type="EnsemblMetazoa" id="XM_029485977.1">
    <property type="protein sequence ID" value="XP_029341837.1"/>
    <property type="gene ID" value="LOC100569654"/>
</dbReference>